<dbReference type="InterPro" id="IPR002808">
    <property type="entry name" value="AdoCbi_amidolase"/>
</dbReference>
<dbReference type="EMBL" id="JACXZA010000001">
    <property type="protein sequence ID" value="MBD3918346.1"/>
    <property type="molecule type" value="Genomic_DNA"/>
</dbReference>
<keyword evidence="2" id="KW-1185">Reference proteome</keyword>
<organism evidence="1 2">
    <name type="scientific">Paenibacillus terricola</name>
    <dbReference type="NCBI Taxonomy" id="2763503"/>
    <lineage>
        <taxon>Bacteria</taxon>
        <taxon>Bacillati</taxon>
        <taxon>Bacillota</taxon>
        <taxon>Bacilli</taxon>
        <taxon>Bacillales</taxon>
        <taxon>Paenibacillaceae</taxon>
        <taxon>Paenibacillus</taxon>
    </lineage>
</organism>
<reference evidence="1 2" key="1">
    <citation type="submission" date="2020-09" db="EMBL/GenBank/DDBJ databases">
        <title>Paenibacillus sp. strain PR3 16S rRNA gene Genome sequencing and assembly.</title>
        <authorList>
            <person name="Kim J."/>
        </authorList>
    </citation>
    <scope>NUCLEOTIDE SEQUENCE [LARGE SCALE GENOMIC DNA]</scope>
    <source>
        <strain evidence="1 2">PR3</strain>
    </source>
</reference>
<name>A0ABR8MST6_9BACL</name>
<dbReference type="PANTHER" id="PTHR35336">
    <property type="entry name" value="ADENOSYLCOBINAMIDE AMIDOHYDROLASE"/>
    <property type="match status" value="1"/>
</dbReference>
<dbReference type="RefSeq" id="WP_191202544.1">
    <property type="nucleotide sequence ID" value="NZ_JACXZA010000001.1"/>
</dbReference>
<dbReference type="InterPro" id="IPR052209">
    <property type="entry name" value="CbiZ"/>
</dbReference>
<dbReference type="Proteomes" id="UP000609346">
    <property type="component" value="Unassembled WGS sequence"/>
</dbReference>
<gene>
    <name evidence="1" type="ORF">H8B09_06230</name>
</gene>
<sequence length="239" mass="25576">MQPFRTQALFRSAYWQDVTAELSGDKDGDRITVAIPDRLRTLSNAVYNGGISSVDRLVNWKVPLDYNGGDPQEEIASQLSQWNLAPKRSVVLMTAAKLTHASVAEIADSHFKLICITTSGTRNAARAGSDRTVYPAWRAGTINTMLLFDGQMTDSAMVNALMTATEAKAAALQDIGLRDMDNGLIATGTSTDAVILGVSGNPAYGAVHEYAGTATEVGAAIGKLVYDTVYESVTTQHED</sequence>
<comment type="caution">
    <text evidence="1">The sequence shown here is derived from an EMBL/GenBank/DDBJ whole genome shotgun (WGS) entry which is preliminary data.</text>
</comment>
<evidence type="ECO:0000313" key="2">
    <source>
        <dbReference type="Proteomes" id="UP000609346"/>
    </source>
</evidence>
<dbReference type="Pfam" id="PF01955">
    <property type="entry name" value="CbiZ"/>
    <property type="match status" value="1"/>
</dbReference>
<protein>
    <submittedName>
        <fullName evidence="1">Adenosylcobinamide amidohydrolase</fullName>
    </submittedName>
</protein>
<accession>A0ABR8MST6</accession>
<proteinExistence type="predicted"/>
<evidence type="ECO:0000313" key="1">
    <source>
        <dbReference type="EMBL" id="MBD3918346.1"/>
    </source>
</evidence>
<dbReference type="PANTHER" id="PTHR35336:SF5">
    <property type="entry name" value="ADENOSYLCOBINAMIDE AMIDOHYDROLASE"/>
    <property type="match status" value="1"/>
</dbReference>